<dbReference type="AlphaFoldDB" id="A0A4Y7J9V9"/>
<dbReference type="STRING" id="3469.A0A4Y7J9V9"/>
<proteinExistence type="predicted"/>
<protein>
    <recommendedName>
        <fullName evidence="3">F-box associated domain-containing protein</fullName>
    </recommendedName>
</protein>
<dbReference type="Proteomes" id="UP000316621">
    <property type="component" value="Chromosome 4"/>
</dbReference>
<keyword evidence="2" id="KW-1185">Reference proteome</keyword>
<reference evidence="1 2" key="1">
    <citation type="journal article" date="2018" name="Science">
        <title>The opium poppy genome and morphinan production.</title>
        <authorList>
            <person name="Guo L."/>
            <person name="Winzer T."/>
            <person name="Yang X."/>
            <person name="Li Y."/>
            <person name="Ning Z."/>
            <person name="He Z."/>
            <person name="Teodor R."/>
            <person name="Lu Y."/>
            <person name="Bowser T.A."/>
            <person name="Graham I.A."/>
            <person name="Ye K."/>
        </authorList>
    </citation>
    <scope>NUCLEOTIDE SEQUENCE [LARGE SCALE GENOMIC DNA]</scope>
    <source>
        <strain evidence="2">cv. HN1</strain>
        <tissue evidence="1">Leaves</tissue>
    </source>
</reference>
<evidence type="ECO:0000313" key="1">
    <source>
        <dbReference type="EMBL" id="RZC57924.1"/>
    </source>
</evidence>
<dbReference type="Gramene" id="RZC57924">
    <property type="protein sequence ID" value="RZC57924"/>
    <property type="gene ID" value="C5167_005237"/>
</dbReference>
<dbReference type="EMBL" id="CM010718">
    <property type="protein sequence ID" value="RZC57924.1"/>
    <property type="molecule type" value="Genomic_DNA"/>
</dbReference>
<sequence length="168" mass="19693">MSNCVFWNGPLHWIDIFGILFYFNVDQELRMEMKMPVYDKELHMEPKHFGECKGRLYLTFSPVHSPANFEIFEMKTDYTGWSKRYVVNLQQVLSVYPGFDEYSSKEFDVLLVREVEEESPKNMILKILTKIRFGHVYREVNFSADTHAKRGAGLGSGLVEAFDTRPTF</sequence>
<evidence type="ECO:0008006" key="3">
    <source>
        <dbReference type="Google" id="ProtNLM"/>
    </source>
</evidence>
<evidence type="ECO:0000313" key="2">
    <source>
        <dbReference type="Proteomes" id="UP000316621"/>
    </source>
</evidence>
<organism evidence="1 2">
    <name type="scientific">Papaver somniferum</name>
    <name type="common">Opium poppy</name>
    <dbReference type="NCBI Taxonomy" id="3469"/>
    <lineage>
        <taxon>Eukaryota</taxon>
        <taxon>Viridiplantae</taxon>
        <taxon>Streptophyta</taxon>
        <taxon>Embryophyta</taxon>
        <taxon>Tracheophyta</taxon>
        <taxon>Spermatophyta</taxon>
        <taxon>Magnoliopsida</taxon>
        <taxon>Ranunculales</taxon>
        <taxon>Papaveraceae</taxon>
        <taxon>Papaveroideae</taxon>
        <taxon>Papaver</taxon>
    </lineage>
</organism>
<name>A0A4Y7J9V9_PAPSO</name>
<accession>A0A4Y7J9V9</accession>
<gene>
    <name evidence="1" type="ORF">C5167_005237</name>
</gene>